<dbReference type="HOGENOM" id="CLU_011551_0_0_1"/>
<reference evidence="2" key="2">
    <citation type="submission" date="2010-07" db="EMBL/GenBank/DDBJ databases">
        <authorList>
            <consortium name="The Broad Institute Genome Sequencing Platform"/>
            <consortium name="Broad Institute Genome Sequencing Center for Infectious Disease"/>
            <person name="Ma L.-J."/>
            <person name="Dead R."/>
            <person name="Young S."/>
            <person name="Zeng Q."/>
            <person name="Koehrsen M."/>
            <person name="Alvarado L."/>
            <person name="Berlin A."/>
            <person name="Chapman S.B."/>
            <person name="Chen Z."/>
            <person name="Freedman E."/>
            <person name="Gellesch M."/>
            <person name="Goldberg J."/>
            <person name="Griggs A."/>
            <person name="Gujja S."/>
            <person name="Heilman E.R."/>
            <person name="Heiman D."/>
            <person name="Hepburn T."/>
            <person name="Howarth C."/>
            <person name="Jen D."/>
            <person name="Larson L."/>
            <person name="Mehta T."/>
            <person name="Neiman D."/>
            <person name="Pearson M."/>
            <person name="Roberts A."/>
            <person name="Saif S."/>
            <person name="Shea T."/>
            <person name="Shenoy N."/>
            <person name="Sisk P."/>
            <person name="Stolte C."/>
            <person name="Sykes S."/>
            <person name="Walk T."/>
            <person name="White J."/>
            <person name="Yandava C."/>
            <person name="Haas B."/>
            <person name="Nusbaum C."/>
            <person name="Birren B."/>
        </authorList>
    </citation>
    <scope>NUCLEOTIDE SEQUENCE</scope>
    <source>
        <strain evidence="2">R3-111a-1</strain>
    </source>
</reference>
<reference evidence="2" key="3">
    <citation type="submission" date="2010-09" db="EMBL/GenBank/DDBJ databases">
        <title>Annotation of Gaeumannomyces graminis var. tritici R3-111a-1.</title>
        <authorList>
            <consortium name="The Broad Institute Genome Sequencing Platform"/>
            <person name="Ma L.-J."/>
            <person name="Dead R."/>
            <person name="Young S.K."/>
            <person name="Zeng Q."/>
            <person name="Gargeya S."/>
            <person name="Fitzgerald M."/>
            <person name="Haas B."/>
            <person name="Abouelleil A."/>
            <person name="Alvarado L."/>
            <person name="Arachchi H.M."/>
            <person name="Berlin A."/>
            <person name="Brown A."/>
            <person name="Chapman S.B."/>
            <person name="Chen Z."/>
            <person name="Dunbar C."/>
            <person name="Freedman E."/>
            <person name="Gearin G."/>
            <person name="Gellesch M."/>
            <person name="Goldberg J."/>
            <person name="Griggs A."/>
            <person name="Gujja S."/>
            <person name="Heiman D."/>
            <person name="Howarth C."/>
            <person name="Larson L."/>
            <person name="Lui A."/>
            <person name="MacDonald P.J.P."/>
            <person name="Mehta T."/>
            <person name="Montmayeur A."/>
            <person name="Murphy C."/>
            <person name="Neiman D."/>
            <person name="Pearson M."/>
            <person name="Priest M."/>
            <person name="Roberts A."/>
            <person name="Saif S."/>
            <person name="Shea T."/>
            <person name="Shenoy N."/>
            <person name="Sisk P."/>
            <person name="Stolte C."/>
            <person name="Sykes S."/>
            <person name="Yandava C."/>
            <person name="Wortman J."/>
            <person name="Nusbaum C."/>
            <person name="Birren B."/>
        </authorList>
    </citation>
    <scope>NUCLEOTIDE SEQUENCE</scope>
    <source>
        <strain evidence="2">R3-111a-1</strain>
    </source>
</reference>
<organism evidence="2">
    <name type="scientific">Gaeumannomyces tritici (strain R3-111a-1)</name>
    <name type="common">Wheat and barley take-all root rot fungus</name>
    <name type="synonym">Gaeumannomyces graminis var. tritici</name>
    <dbReference type="NCBI Taxonomy" id="644352"/>
    <lineage>
        <taxon>Eukaryota</taxon>
        <taxon>Fungi</taxon>
        <taxon>Dikarya</taxon>
        <taxon>Ascomycota</taxon>
        <taxon>Pezizomycotina</taxon>
        <taxon>Sordariomycetes</taxon>
        <taxon>Sordariomycetidae</taxon>
        <taxon>Magnaporthales</taxon>
        <taxon>Magnaporthaceae</taxon>
        <taxon>Gaeumannomyces</taxon>
    </lineage>
</organism>
<reference evidence="3" key="5">
    <citation type="submission" date="2018-04" db="UniProtKB">
        <authorList>
            <consortium name="EnsemblFungi"/>
        </authorList>
    </citation>
    <scope>IDENTIFICATION</scope>
    <source>
        <strain evidence="3">R3-111a-1</strain>
    </source>
</reference>
<dbReference type="OrthoDB" id="2975793at2759"/>
<evidence type="ECO:0000313" key="4">
    <source>
        <dbReference type="Proteomes" id="UP000006039"/>
    </source>
</evidence>
<accession>J3PAB0</accession>
<feature type="domain" description="Heterokaryon incompatibility" evidence="1">
    <location>
        <begin position="222"/>
        <end position="370"/>
    </location>
</feature>
<evidence type="ECO:0000313" key="2">
    <source>
        <dbReference type="EMBL" id="EJT71176.1"/>
    </source>
</evidence>
<dbReference type="RefSeq" id="XP_009226573.1">
    <property type="nucleotide sequence ID" value="XM_009228309.1"/>
</dbReference>
<dbReference type="InterPro" id="IPR010730">
    <property type="entry name" value="HET"/>
</dbReference>
<evidence type="ECO:0000259" key="1">
    <source>
        <dbReference type="Pfam" id="PF06985"/>
    </source>
</evidence>
<reference evidence="4" key="1">
    <citation type="submission" date="2010-07" db="EMBL/GenBank/DDBJ databases">
        <title>The genome sequence of Gaeumannomyces graminis var. tritici strain R3-111a-1.</title>
        <authorList>
            <consortium name="The Broad Institute Genome Sequencing Platform"/>
            <person name="Ma L.-J."/>
            <person name="Dead R."/>
            <person name="Young S."/>
            <person name="Zeng Q."/>
            <person name="Koehrsen M."/>
            <person name="Alvarado L."/>
            <person name="Berlin A."/>
            <person name="Chapman S.B."/>
            <person name="Chen Z."/>
            <person name="Freedman E."/>
            <person name="Gellesch M."/>
            <person name="Goldberg J."/>
            <person name="Griggs A."/>
            <person name="Gujja S."/>
            <person name="Heilman E.R."/>
            <person name="Heiman D."/>
            <person name="Hepburn T."/>
            <person name="Howarth C."/>
            <person name="Jen D."/>
            <person name="Larson L."/>
            <person name="Mehta T."/>
            <person name="Neiman D."/>
            <person name="Pearson M."/>
            <person name="Roberts A."/>
            <person name="Saif S."/>
            <person name="Shea T."/>
            <person name="Shenoy N."/>
            <person name="Sisk P."/>
            <person name="Stolte C."/>
            <person name="Sykes S."/>
            <person name="Walk T."/>
            <person name="White J."/>
            <person name="Yandava C."/>
            <person name="Haas B."/>
            <person name="Nusbaum C."/>
            <person name="Birren B."/>
        </authorList>
    </citation>
    <scope>NUCLEOTIDE SEQUENCE [LARGE SCALE GENOMIC DNA]</scope>
    <source>
        <strain evidence="4">R3-111a-1</strain>
    </source>
</reference>
<evidence type="ECO:0000313" key="3">
    <source>
        <dbReference type="EnsemblFungi" id="EJT71176"/>
    </source>
</evidence>
<dbReference type="EnsemblFungi" id="EJT71176">
    <property type="protein sequence ID" value="EJT71176"/>
    <property type="gene ID" value="GGTG_10436"/>
</dbReference>
<protein>
    <recommendedName>
        <fullName evidence="1">Heterokaryon incompatibility domain-containing protein</fullName>
    </recommendedName>
</protein>
<dbReference type="VEuPathDB" id="FungiDB:GGTG_10436"/>
<keyword evidence="4" id="KW-1185">Reference proteome</keyword>
<dbReference type="Pfam" id="PF06985">
    <property type="entry name" value="HET"/>
    <property type="match status" value="1"/>
</dbReference>
<dbReference type="eggNOG" id="ENOG502SNM0">
    <property type="taxonomic scope" value="Eukaryota"/>
</dbReference>
<dbReference type="PANTHER" id="PTHR33112">
    <property type="entry name" value="DOMAIN PROTEIN, PUTATIVE-RELATED"/>
    <property type="match status" value="1"/>
</dbReference>
<sequence length="1017" mass="113701">MAQLVERVGGPDLCTICQSLPFKGLFTIKEPEELEYDTLKGILGRMGCSFCSLVKHTLYLHYGEEYLRAQLETPRDKPFVVRLHQKPMGLDAVSWFNDKGKPGIFYLELSGLSELPHRRMREVRVDDEYHIGAKLQLLADDGDTTTETERALFGRRVDRKIIDWVNIRRWIGCCEARHSTIVGTTGVAGSGEGALPAWQTEGLLAIDVDQYCVLPLPQGSRYVALSYMWGKDQKVKLGTANAGAMATPGVLKTPEGRPSRTIVHAMAVVRQLGCRYLWADALCIKQDDEASIIFNTGRMDAVYAEAWVTIMATAGADADAGLPGVMPEVPRQSQQMRVAVGEGLVVANMLHVDDTINMTKWNTRGWTYQERLLSTRTLSFTESQLYYRCHLRCGWWEEVHMEEDKDEEEERAVIDQYDDRYQMAFKESDIFEIYATSVAEYTRRTLTNEADKIRGFQGVLNQLQVQMRCWFFQGIPTSAFVDGLLWQMCLGDVKPGPRRITKFPSWSWAGWRGPVAYGAGGPKLLSNICECTASQVAIETIDGARLSVRSDTPSCQVEQTVVGESWTRHFDDLFRIYYTLSEYGRQSPYLYPRPLKSTLVRQNPPHSIGNEATPGVLKVHGKTAAFRLTKQHTGLNSCGSGAHEICDIGVLDGRGKRAGTVIVEAELVPDLDGRERKFLAIARSTANRCAMPPYCDPSWDAESRRFRHWTEQPKADDGERKDRLLAKANRFMLGPWCDDEHFDNTEFWPYFDVILLTAPGENGVMERLGIGKIHVDAFLPIASEEVVWLGLLATSDRTTYSGHWLVLLLSLPQAAISHAHLAEVEGVYKVFTTRDTFEHTTVFRHEGTHNTESSRAAALAVLHDHDFFLALDDLALSHEPVVAAPDAAAAQPQPRPLPQGVAARAGETKSYDQAFAMPAAFAWLLPGGLQRTTNRWDVTSTADGLFARMAGALDVSVERDLRLVAVASSSSWKLVETVTIGCPRGMLATMRKRVEAKWRDEHAKYVHKMGGEVGEQV</sequence>
<dbReference type="Proteomes" id="UP000006039">
    <property type="component" value="Unassembled WGS sequence"/>
</dbReference>
<name>J3PAB0_GAET3</name>
<reference evidence="3" key="4">
    <citation type="journal article" date="2015" name="G3 (Bethesda)">
        <title>Genome sequences of three phytopathogenic species of the Magnaporthaceae family of fungi.</title>
        <authorList>
            <person name="Okagaki L.H."/>
            <person name="Nunes C.C."/>
            <person name="Sailsbery J."/>
            <person name="Clay B."/>
            <person name="Brown D."/>
            <person name="John T."/>
            <person name="Oh Y."/>
            <person name="Young N."/>
            <person name="Fitzgerald M."/>
            <person name="Haas B.J."/>
            <person name="Zeng Q."/>
            <person name="Young S."/>
            <person name="Adiconis X."/>
            <person name="Fan L."/>
            <person name="Levin J.Z."/>
            <person name="Mitchell T.K."/>
            <person name="Okubara P.A."/>
            <person name="Farman M.L."/>
            <person name="Kohn L.M."/>
            <person name="Birren B."/>
            <person name="Ma L.-J."/>
            <person name="Dean R.A."/>
        </authorList>
    </citation>
    <scope>NUCLEOTIDE SEQUENCE</scope>
    <source>
        <strain evidence="3">R3-111a-1</strain>
    </source>
</reference>
<dbReference type="EMBL" id="GL385400">
    <property type="protein sequence ID" value="EJT71176.1"/>
    <property type="molecule type" value="Genomic_DNA"/>
</dbReference>
<dbReference type="PANTHER" id="PTHR33112:SF12">
    <property type="entry name" value="HETEROKARYON INCOMPATIBILITY DOMAIN-CONTAINING PROTEIN"/>
    <property type="match status" value="1"/>
</dbReference>
<proteinExistence type="predicted"/>
<gene>
    <name evidence="3" type="primary">20350894</name>
    <name evidence="2" type="ORF">GGTG_10436</name>
</gene>
<dbReference type="AlphaFoldDB" id="J3PAB0"/>
<dbReference type="STRING" id="644352.J3PAB0"/>
<dbReference type="GeneID" id="20350894"/>